<dbReference type="Pfam" id="PF13577">
    <property type="entry name" value="SnoaL_4"/>
    <property type="match status" value="1"/>
</dbReference>
<feature type="domain" description="SnoaL-like" evidence="1">
    <location>
        <begin position="12"/>
        <end position="143"/>
    </location>
</feature>
<dbReference type="Gene3D" id="3.10.450.50">
    <property type="match status" value="1"/>
</dbReference>
<dbReference type="KEGG" id="snan:I6N98_16650"/>
<organism evidence="2 3">
    <name type="scientific">Spongiibacter nanhainus</name>
    <dbReference type="NCBI Taxonomy" id="2794344"/>
    <lineage>
        <taxon>Bacteria</taxon>
        <taxon>Pseudomonadati</taxon>
        <taxon>Pseudomonadota</taxon>
        <taxon>Gammaproteobacteria</taxon>
        <taxon>Cellvibrionales</taxon>
        <taxon>Spongiibacteraceae</taxon>
        <taxon>Spongiibacter</taxon>
    </lineage>
</organism>
<sequence>MDNTTLATDVAALLHREAIRRLKHFNYCDCVDRMVAGQTSASEQLVSRFTDDIVADFSGFPVARGKTEVVDFYTRIVPSILSWCQHRVMNEVIDVHGDTATATWYVDVPSKFKTGNITGVQGSGMIAGRYQEHYVYRNGQWMWTKIVALLDVFNDMDSHWRDANYVFANR</sequence>
<evidence type="ECO:0000313" key="3">
    <source>
        <dbReference type="Proteomes" id="UP000596063"/>
    </source>
</evidence>
<dbReference type="InterPro" id="IPR032710">
    <property type="entry name" value="NTF2-like_dom_sf"/>
</dbReference>
<accession>A0A7T4R021</accession>
<proteinExistence type="predicted"/>
<keyword evidence="3" id="KW-1185">Reference proteome</keyword>
<protein>
    <submittedName>
        <fullName evidence="2">Nuclear transport factor 2 family protein</fullName>
    </submittedName>
</protein>
<evidence type="ECO:0000313" key="2">
    <source>
        <dbReference type="EMBL" id="QQD17949.1"/>
    </source>
</evidence>
<dbReference type="Proteomes" id="UP000596063">
    <property type="component" value="Chromosome"/>
</dbReference>
<dbReference type="InterPro" id="IPR037401">
    <property type="entry name" value="SnoaL-like"/>
</dbReference>
<dbReference type="EMBL" id="CP066167">
    <property type="protein sequence ID" value="QQD17949.1"/>
    <property type="molecule type" value="Genomic_DNA"/>
</dbReference>
<dbReference type="SUPFAM" id="SSF54427">
    <property type="entry name" value="NTF2-like"/>
    <property type="match status" value="1"/>
</dbReference>
<evidence type="ECO:0000259" key="1">
    <source>
        <dbReference type="Pfam" id="PF13577"/>
    </source>
</evidence>
<name>A0A7T4R021_9GAMM</name>
<dbReference type="AlphaFoldDB" id="A0A7T4R021"/>
<dbReference type="RefSeq" id="WP_198569448.1">
    <property type="nucleotide sequence ID" value="NZ_CP066167.1"/>
</dbReference>
<reference evidence="2 3" key="1">
    <citation type="submission" date="2020-12" db="EMBL/GenBank/DDBJ databases">
        <authorList>
            <person name="Shan Y."/>
        </authorList>
    </citation>
    <scope>NUCLEOTIDE SEQUENCE [LARGE SCALE GENOMIC DNA]</scope>
    <source>
        <strain evidence="3">csc3.9</strain>
    </source>
</reference>
<gene>
    <name evidence="2" type="ORF">I6N98_16650</name>
</gene>